<comment type="caution">
    <text evidence="4">The sequence shown here is derived from an EMBL/GenBank/DDBJ whole genome shotgun (WGS) entry which is preliminary data.</text>
</comment>
<proteinExistence type="inferred from homology"/>
<evidence type="ECO:0000313" key="5">
    <source>
        <dbReference type="Proteomes" id="UP000193719"/>
    </source>
</evidence>
<evidence type="ECO:0000256" key="3">
    <source>
        <dbReference type="RuleBase" id="RU361219"/>
    </source>
</evidence>
<dbReference type="PANTHER" id="PTHR10572:SF24">
    <property type="entry name" value="3-HYDROXY-3-METHYLGLUTARYL-COENZYME A REDUCTASE"/>
    <property type="match status" value="1"/>
</dbReference>
<dbReference type="InterPro" id="IPR009023">
    <property type="entry name" value="HMG_CoA_Rdtase_NAD(P)-bd_sf"/>
</dbReference>
<dbReference type="NCBIfam" id="TIGR00532">
    <property type="entry name" value="HMG_CoA_R_NAD"/>
    <property type="match status" value="1"/>
</dbReference>
<name>A0A1Y1UTZ9_9FUNG</name>
<dbReference type="Proteomes" id="UP000193719">
    <property type="component" value="Unassembled WGS sequence"/>
</dbReference>
<dbReference type="CDD" id="cd00644">
    <property type="entry name" value="HMG-CoA_reductase_classII"/>
    <property type="match status" value="1"/>
</dbReference>
<dbReference type="GO" id="GO:0004420">
    <property type="term" value="F:hydroxymethylglutaryl-CoA reductase (NADPH) activity"/>
    <property type="evidence" value="ECO:0007669"/>
    <property type="project" value="InterPro"/>
</dbReference>
<reference evidence="4 5" key="2">
    <citation type="submission" date="2016-08" db="EMBL/GenBank/DDBJ databases">
        <title>Pervasive Adenine N6-methylation of Active Genes in Fungi.</title>
        <authorList>
            <consortium name="DOE Joint Genome Institute"/>
            <person name="Mondo S.J."/>
            <person name="Dannebaum R.O."/>
            <person name="Kuo R.C."/>
            <person name="Labutti K."/>
            <person name="Haridas S."/>
            <person name="Kuo A."/>
            <person name="Salamov A."/>
            <person name="Ahrendt S.R."/>
            <person name="Lipzen A."/>
            <person name="Sullivan W."/>
            <person name="Andreopoulos W.B."/>
            <person name="Clum A."/>
            <person name="Lindquist E."/>
            <person name="Daum C."/>
            <person name="Ramamoorthy G.K."/>
            <person name="Gryganskyi A."/>
            <person name="Culley D."/>
            <person name="Magnuson J.K."/>
            <person name="James T.Y."/>
            <person name="O'Malley M.A."/>
            <person name="Stajich J.E."/>
            <person name="Spatafora J.W."/>
            <person name="Visel A."/>
            <person name="Grigoriev I.V."/>
        </authorList>
    </citation>
    <scope>NUCLEOTIDE SEQUENCE [LARGE SCALE GENOMIC DNA]</scope>
    <source>
        <strain evidence="5">finn</strain>
    </source>
</reference>
<dbReference type="AlphaFoldDB" id="A0A1Y1UTZ9"/>
<keyword evidence="5" id="KW-1185">Reference proteome</keyword>
<dbReference type="InterPro" id="IPR002202">
    <property type="entry name" value="HMG_CoA_Rdtase"/>
</dbReference>
<dbReference type="SUPFAM" id="SSF56542">
    <property type="entry name" value="Substrate-binding domain of HMG-CoA reductase"/>
    <property type="match status" value="1"/>
</dbReference>
<dbReference type="Pfam" id="PF00368">
    <property type="entry name" value="HMG-CoA_red"/>
    <property type="match status" value="1"/>
</dbReference>
<dbReference type="InterPro" id="IPR009029">
    <property type="entry name" value="HMG_CoA_Rdtase_sub-bd_dom_sf"/>
</dbReference>
<dbReference type="Gene3D" id="3.90.770.10">
    <property type="entry name" value="3-hydroxy-3-methylglutaryl-coenzyme A Reductase, Chain A, domain 2"/>
    <property type="match status" value="2"/>
</dbReference>
<dbReference type="PANTHER" id="PTHR10572">
    <property type="entry name" value="3-HYDROXY-3-METHYLGLUTARYL-COENZYME A REDUCTASE"/>
    <property type="match status" value="1"/>
</dbReference>
<organism evidence="4 5">
    <name type="scientific">Piromyces finnis</name>
    <dbReference type="NCBI Taxonomy" id="1754191"/>
    <lineage>
        <taxon>Eukaryota</taxon>
        <taxon>Fungi</taxon>
        <taxon>Fungi incertae sedis</taxon>
        <taxon>Chytridiomycota</taxon>
        <taxon>Chytridiomycota incertae sedis</taxon>
        <taxon>Neocallimastigomycetes</taxon>
        <taxon>Neocallimastigales</taxon>
        <taxon>Neocallimastigaceae</taxon>
        <taxon>Piromyces</taxon>
    </lineage>
</organism>
<dbReference type="GO" id="GO:0005789">
    <property type="term" value="C:endoplasmic reticulum membrane"/>
    <property type="evidence" value="ECO:0007669"/>
    <property type="project" value="UniProtKB-SubCell"/>
</dbReference>
<dbReference type="InterPro" id="IPR023074">
    <property type="entry name" value="HMG_CoA_Rdtase_cat_sf"/>
</dbReference>
<evidence type="ECO:0000313" key="4">
    <source>
        <dbReference type="EMBL" id="ORX41489.1"/>
    </source>
</evidence>
<comment type="subcellular location">
    <subcellularLocation>
        <location evidence="3">Endoplasmic reticulum membrane</location>
        <topology evidence="3">Multi-pass membrane protein</topology>
    </subcellularLocation>
</comment>
<dbReference type="OrthoDB" id="310654at2759"/>
<reference evidence="4 5" key="1">
    <citation type="submission" date="2016-08" db="EMBL/GenBank/DDBJ databases">
        <title>Genomes of anaerobic fungi encode conserved fungal cellulosomes for biomass hydrolysis.</title>
        <authorList>
            <consortium name="DOE Joint Genome Institute"/>
            <person name="Haitjema C.H."/>
            <person name="Gilmore S.P."/>
            <person name="Henske J.K."/>
            <person name="Solomon K.V."/>
            <person name="De Groot R."/>
            <person name="Kuo A."/>
            <person name="Mondo S.J."/>
            <person name="Salamov A.A."/>
            <person name="Labutti K."/>
            <person name="Zhao Z."/>
            <person name="Chiniquy J."/>
            <person name="Barry K."/>
            <person name="Brewer H.M."/>
            <person name="Purvine S.O."/>
            <person name="Wright A.T."/>
            <person name="Boxma B."/>
            <person name="Van Alen T."/>
            <person name="Hackstein J.H."/>
            <person name="Baker S.E."/>
            <person name="Grigoriev I.V."/>
            <person name="O'Malley M.A."/>
        </authorList>
    </citation>
    <scope>NUCLEOTIDE SEQUENCE [LARGE SCALE GENOMIC DNA]</scope>
    <source>
        <strain evidence="5">finn</strain>
    </source>
</reference>
<sequence>MMTTVPIEVKSQTEQKVNIWSGFYKKALKERQNQLKLAFPNLFPPISPLISKTSFLNSPSLGSLSNLTESASDVSINRNESTSDLSSLGVHEEKFPITSLDEHIADNMIENCVGTLGLPVGVALNFNIDNKSIIVPMAIEEPSVVAAVSGAAKTVSQFGKGKTFFTKTSERNITFAQVVILDIPDDKLDENEKKLNDMKNEIIIFANQYCQNMYSRGGGVVNMVVRRIKKNERKVRPNQVVFDSQSSEWLVCHFHIDVCDAMGANCASTVAEGVAPFLADLTNGRIGLRIVSNLCTERIVTASFKIPVEKMKYKKFTGEQVSRGIIEAYEFAEDDVYRATTHNKGILNGIDAVALATGQDWRAIEAAAHAYAASGSSETVNEPVKGHYKSLTSYWIEEIEEEINNEKVKQRYFCGEIKMPIAVGTKGGVLKTNPVYHYTLGLMGNPDSKALSAIFACVGLAQNFAAVRALTTEGIQRGHMSLHARNIAIAAGAPSHAIAEVTDYMVACNRINLNAAKEYLLAHELHSTLRKHLDGTDPQSSKPPSMFYFEEYIPEGEDKNNRITLNIAFQTLTDQPTNIEYPTGSNDDPVSQLLFGNKDYTWITSMLNVLDKFQFNTASQGRANLVLAKKLKLLSMLINIITTRLMTYYPKQTVRFIERIFRHSKRPKSTSTSSVKTKNQQPPSIEKYLLSIQIFANQHLQNQNIHLPGPISAHSVPSSSGLSWSVPDTGIFRKNILDIADDVKNLSDPTLIQVGFPLLLALWQVFELRVVQWVGHSSLSSSLLEEQRKVISSIVSSPIPPYKPSEVRPPIIINGNSKVQEQPYLNSFNRFVPIYSKRFQVTMILLCNAISFDPTLINSRRIKFLLTLGSYLEWELAKDHDLGRLGRDLMLIQNYNKKVSHDGSIGNGITNSFIIWKEMREKTNPKQNMFHFEDDEDTDDSISVSTPSISNIVESVDNESYYQRYNDEIKQYLLETDHSEIKSQLFNTESCLLFSKDVLENTIEEYQKYYNVKNLLNNLNTN</sequence>
<dbReference type="InterPro" id="IPR023076">
    <property type="entry name" value="HMG_CoA_Rdtase_CS"/>
</dbReference>
<keyword evidence="2 3" id="KW-0560">Oxidoreductase</keyword>
<comment type="similarity">
    <text evidence="1 3">Belongs to the HMG-CoA reductase family.</text>
</comment>
<keyword evidence="3" id="KW-0256">Endoplasmic reticulum</keyword>
<evidence type="ECO:0000256" key="1">
    <source>
        <dbReference type="ARBA" id="ARBA00007661"/>
    </source>
</evidence>
<dbReference type="EMBL" id="MCFH01000086">
    <property type="protein sequence ID" value="ORX41489.1"/>
    <property type="molecule type" value="Genomic_DNA"/>
</dbReference>
<dbReference type="PROSITE" id="PS50065">
    <property type="entry name" value="HMG_COA_REDUCTASE_4"/>
    <property type="match status" value="1"/>
</dbReference>
<dbReference type="InterPro" id="IPR004553">
    <property type="entry name" value="HMG_CoA_Rdtase_bac-typ"/>
</dbReference>
<dbReference type="STRING" id="1754191.A0A1Y1UTZ9"/>
<evidence type="ECO:0000256" key="2">
    <source>
        <dbReference type="ARBA" id="ARBA00023002"/>
    </source>
</evidence>
<gene>
    <name evidence="4" type="ORF">BCR36DRAFT_364199</name>
</gene>
<protein>
    <recommendedName>
        <fullName evidence="3">3-hydroxy-3-methylglutaryl coenzyme A reductase</fullName>
        <shortName evidence="3">HMG-CoA reductase</shortName>
    </recommendedName>
</protein>
<dbReference type="Gene3D" id="1.10.8.660">
    <property type="match status" value="1"/>
</dbReference>
<dbReference type="PROSITE" id="PS01192">
    <property type="entry name" value="HMG_COA_REDUCTASE_3"/>
    <property type="match status" value="1"/>
</dbReference>
<accession>A0A1Y1UTZ9</accession>
<dbReference type="GO" id="GO:0015936">
    <property type="term" value="P:coenzyme A metabolic process"/>
    <property type="evidence" value="ECO:0007669"/>
    <property type="project" value="InterPro"/>
</dbReference>
<dbReference type="SUPFAM" id="SSF55035">
    <property type="entry name" value="NAD-binding domain of HMG-CoA reductase"/>
    <property type="match status" value="1"/>
</dbReference>